<evidence type="ECO:0000313" key="3">
    <source>
        <dbReference type="Proteomes" id="UP000218811"/>
    </source>
</evidence>
<dbReference type="EMBL" id="KB468168">
    <property type="protein sequence ID" value="PCH45032.1"/>
    <property type="molecule type" value="Genomic_DNA"/>
</dbReference>
<accession>A0A2H3JSA8</accession>
<dbReference type="OMA" id="CFLLNNY"/>
<gene>
    <name evidence="2" type="ORF">WOLCODRAFT_145295</name>
</gene>
<reference evidence="2 3" key="1">
    <citation type="journal article" date="2012" name="Science">
        <title>The Paleozoic origin of enzymatic lignin decomposition reconstructed from 31 fungal genomes.</title>
        <authorList>
            <person name="Floudas D."/>
            <person name="Binder M."/>
            <person name="Riley R."/>
            <person name="Barry K."/>
            <person name="Blanchette R.A."/>
            <person name="Henrissat B."/>
            <person name="Martinez A.T."/>
            <person name="Otillar R."/>
            <person name="Spatafora J.W."/>
            <person name="Yadav J.S."/>
            <person name="Aerts A."/>
            <person name="Benoit I."/>
            <person name="Boyd A."/>
            <person name="Carlson A."/>
            <person name="Copeland A."/>
            <person name="Coutinho P.M."/>
            <person name="de Vries R.P."/>
            <person name="Ferreira P."/>
            <person name="Findley K."/>
            <person name="Foster B."/>
            <person name="Gaskell J."/>
            <person name="Glotzer D."/>
            <person name="Gorecki P."/>
            <person name="Heitman J."/>
            <person name="Hesse C."/>
            <person name="Hori C."/>
            <person name="Igarashi K."/>
            <person name="Jurgens J.A."/>
            <person name="Kallen N."/>
            <person name="Kersten P."/>
            <person name="Kohler A."/>
            <person name="Kuees U."/>
            <person name="Kumar T.K.A."/>
            <person name="Kuo A."/>
            <person name="LaButti K."/>
            <person name="Larrondo L.F."/>
            <person name="Lindquist E."/>
            <person name="Ling A."/>
            <person name="Lombard V."/>
            <person name="Lucas S."/>
            <person name="Lundell T."/>
            <person name="Martin R."/>
            <person name="McLaughlin D.J."/>
            <person name="Morgenstern I."/>
            <person name="Morin E."/>
            <person name="Murat C."/>
            <person name="Nagy L.G."/>
            <person name="Nolan M."/>
            <person name="Ohm R.A."/>
            <person name="Patyshakuliyeva A."/>
            <person name="Rokas A."/>
            <person name="Ruiz-Duenas F.J."/>
            <person name="Sabat G."/>
            <person name="Salamov A."/>
            <person name="Samejima M."/>
            <person name="Schmutz J."/>
            <person name="Slot J.C."/>
            <person name="St John F."/>
            <person name="Stenlid J."/>
            <person name="Sun H."/>
            <person name="Sun S."/>
            <person name="Syed K."/>
            <person name="Tsang A."/>
            <person name="Wiebenga A."/>
            <person name="Young D."/>
            <person name="Pisabarro A."/>
            <person name="Eastwood D.C."/>
            <person name="Martin F."/>
            <person name="Cullen D."/>
            <person name="Grigoriev I.V."/>
            <person name="Hibbett D.S."/>
        </authorList>
    </citation>
    <scope>NUCLEOTIDE SEQUENCE [LARGE SCALE GENOMIC DNA]</scope>
    <source>
        <strain evidence="2 3">MD-104</strain>
    </source>
</reference>
<dbReference type="Pfam" id="PF12937">
    <property type="entry name" value="F-box-like"/>
    <property type="match status" value="1"/>
</dbReference>
<sequence length="565" mass="61828">MVPAPDGRSLLLSLPQELLIEILIHLPLSALAACRLTSRALDTLIVNDVLLQYSIELRAAGVIDNPSSPFPIHERLRLLKERERAWSRVEVADSCTVDVLYRPSTIYDLTGGVFLLGESLSNTGLHGRRGTDALRFVHLPSLLSQAHTRGDDSDSGEDAWARIIPEAATIDIGLSVQEHDLVAVVTKTYLQRDALDRTISIDVHLLQLSTGKKHPAVSQPVLHVCDILHGGSHFSVSVEISGDRMGVLFNSSRILLGFFEQNDPTVFHVYNWKTGALLLTRTPENSAYSSFCFLAPDVIVLPDVAEGTLELCYLDAAPHDGQPRELQAACALALPRLSASCTMLKIWCRSEPNPMGATSAGPLHTAQPFSADPAQAIVLFSVLVLSPEAEFRTLTLIVHRSSLLARMPPAPSVSQSACDPCEQGQAAPPVLVPVPWTEWGPSVSRWFDMDDIATRWITVTCGQRLVRMADTAPAPIEVLDFNPLAVRRAPPDGEVHKEAELMASSAFHDPVVSALPYVVSRTREEYDCDSVLVDEDVIVGMKMDQGMDHIRQICLYRIGLSRMTG</sequence>
<evidence type="ECO:0000259" key="1">
    <source>
        <dbReference type="PROSITE" id="PS50181"/>
    </source>
</evidence>
<dbReference type="InterPro" id="IPR001810">
    <property type="entry name" value="F-box_dom"/>
</dbReference>
<dbReference type="STRING" id="742152.A0A2H3JSA8"/>
<name>A0A2H3JSA8_WOLCO</name>
<dbReference type="InterPro" id="IPR036047">
    <property type="entry name" value="F-box-like_dom_sf"/>
</dbReference>
<dbReference type="Proteomes" id="UP000218811">
    <property type="component" value="Unassembled WGS sequence"/>
</dbReference>
<proteinExistence type="predicted"/>
<organism evidence="2 3">
    <name type="scientific">Wolfiporia cocos (strain MD-104)</name>
    <name type="common">Brown rot fungus</name>
    <dbReference type="NCBI Taxonomy" id="742152"/>
    <lineage>
        <taxon>Eukaryota</taxon>
        <taxon>Fungi</taxon>
        <taxon>Dikarya</taxon>
        <taxon>Basidiomycota</taxon>
        <taxon>Agaricomycotina</taxon>
        <taxon>Agaricomycetes</taxon>
        <taxon>Polyporales</taxon>
        <taxon>Phaeolaceae</taxon>
        <taxon>Wolfiporia</taxon>
    </lineage>
</organism>
<feature type="domain" description="F-box" evidence="1">
    <location>
        <begin position="8"/>
        <end position="54"/>
    </location>
</feature>
<protein>
    <recommendedName>
        <fullName evidence="1">F-box domain-containing protein</fullName>
    </recommendedName>
</protein>
<dbReference type="PROSITE" id="PS50181">
    <property type="entry name" value="FBOX"/>
    <property type="match status" value="1"/>
</dbReference>
<keyword evidence="3" id="KW-1185">Reference proteome</keyword>
<dbReference type="OrthoDB" id="2788250at2759"/>
<dbReference type="SUPFAM" id="SSF81383">
    <property type="entry name" value="F-box domain"/>
    <property type="match status" value="1"/>
</dbReference>
<evidence type="ECO:0000313" key="2">
    <source>
        <dbReference type="EMBL" id="PCH45032.1"/>
    </source>
</evidence>
<dbReference type="AlphaFoldDB" id="A0A2H3JSA8"/>